<dbReference type="RefSeq" id="XP_018299207.1">
    <property type="nucleotide sequence ID" value="XM_018430053.1"/>
</dbReference>
<dbReference type="VEuPathDB" id="FungiDB:PHYBLDRAFT_138709"/>
<evidence type="ECO:0000313" key="1">
    <source>
        <dbReference type="EMBL" id="OAD81167.1"/>
    </source>
</evidence>
<reference evidence="2" key="1">
    <citation type="submission" date="2015-06" db="EMBL/GenBank/DDBJ databases">
        <title>Expansion of signal transduction pathways in fungi by whole-genome duplication.</title>
        <authorList>
            <consortium name="DOE Joint Genome Institute"/>
            <person name="Corrochano L.M."/>
            <person name="Kuo A."/>
            <person name="Marcet-Houben M."/>
            <person name="Polaino S."/>
            <person name="Salamov A."/>
            <person name="Villalobos J.M."/>
            <person name="Alvarez M.I."/>
            <person name="Avalos J."/>
            <person name="Benito E.P."/>
            <person name="Benoit I."/>
            <person name="Burger G."/>
            <person name="Camino L.P."/>
            <person name="Canovas D."/>
            <person name="Cerda-Olmedo E."/>
            <person name="Cheng J.-F."/>
            <person name="Dominguez A."/>
            <person name="Elias M."/>
            <person name="Eslava A.P."/>
            <person name="Glaser F."/>
            <person name="Grimwood J."/>
            <person name="Gutierrez G."/>
            <person name="Heitman J."/>
            <person name="Henrissat B."/>
            <person name="Iturriaga E.A."/>
            <person name="Lang B.F."/>
            <person name="Lavin J.L."/>
            <person name="Lee S."/>
            <person name="Li W."/>
            <person name="Lindquist E."/>
            <person name="Lopez-Garcia S."/>
            <person name="Luque E.M."/>
            <person name="Marcos A.T."/>
            <person name="Martin J."/>
            <person name="McCluskey K."/>
            <person name="Medina H.R."/>
            <person name="Miralles-Duran A."/>
            <person name="Miyazaki A."/>
            <person name="Munoz-Torres E."/>
            <person name="Oguiza J.A."/>
            <person name="Ohm R."/>
            <person name="Olmedo M."/>
            <person name="Orejas M."/>
            <person name="Ortiz-Castellanos L."/>
            <person name="Pisabarro A.G."/>
            <person name="Rodriguez-Romero J."/>
            <person name="Ruiz-Herrera J."/>
            <person name="Ruiz-Vazquez R."/>
            <person name="Sanz C."/>
            <person name="Schackwitz W."/>
            <person name="Schmutz J."/>
            <person name="Shahriari M."/>
            <person name="Shelest E."/>
            <person name="Silva-Franco F."/>
            <person name="Soanes D."/>
            <person name="Syed K."/>
            <person name="Tagua V.G."/>
            <person name="Talbot N.J."/>
            <person name="Thon M."/>
            <person name="De vries R.P."/>
            <person name="Wiebenga A."/>
            <person name="Yadav J.S."/>
            <person name="Braun E.L."/>
            <person name="Baker S."/>
            <person name="Garre V."/>
            <person name="Horwitz B."/>
            <person name="Torres-Martinez S."/>
            <person name="Idnurm A."/>
            <person name="Herrera-Estrella A."/>
            <person name="Gabaldon T."/>
            <person name="Grigoriev I.V."/>
        </authorList>
    </citation>
    <scope>NUCLEOTIDE SEQUENCE [LARGE SCALE GENOMIC DNA]</scope>
    <source>
        <strain evidence="2">NRRL 1555(-)</strain>
    </source>
</reference>
<keyword evidence="2" id="KW-1185">Reference proteome</keyword>
<evidence type="ECO:0000313" key="2">
    <source>
        <dbReference type="Proteomes" id="UP000077315"/>
    </source>
</evidence>
<proteinExistence type="predicted"/>
<dbReference type="OrthoDB" id="2379842at2759"/>
<accession>A0A167R9H9</accession>
<dbReference type="InParanoid" id="A0A167R9H9"/>
<sequence>MSASTNLLIIHLKDKRLLLPQQHWFGTIDHPQLVAGAFNRSVVVYWNTSRETGDCLFGSIWTVWRDCLKGQPESVLCHLVTYLGKCHIGRTAWAAWAAWAVWKYVTKLTSRI</sequence>
<dbReference type="GeneID" id="28990959"/>
<gene>
    <name evidence="1" type="ORF">PHYBLDRAFT_138709</name>
</gene>
<organism evidence="1 2">
    <name type="scientific">Phycomyces blakesleeanus (strain ATCC 8743b / DSM 1359 / FGSC 10004 / NBRC 33097 / NRRL 1555)</name>
    <dbReference type="NCBI Taxonomy" id="763407"/>
    <lineage>
        <taxon>Eukaryota</taxon>
        <taxon>Fungi</taxon>
        <taxon>Fungi incertae sedis</taxon>
        <taxon>Mucoromycota</taxon>
        <taxon>Mucoromycotina</taxon>
        <taxon>Mucoromycetes</taxon>
        <taxon>Mucorales</taxon>
        <taxon>Phycomycetaceae</taxon>
        <taxon>Phycomyces</taxon>
    </lineage>
</organism>
<name>A0A167R9H9_PHYB8</name>
<dbReference type="AlphaFoldDB" id="A0A167R9H9"/>
<protein>
    <submittedName>
        <fullName evidence="1">Uncharacterized protein</fullName>
    </submittedName>
</protein>
<dbReference type="Proteomes" id="UP000077315">
    <property type="component" value="Unassembled WGS sequence"/>
</dbReference>
<dbReference type="EMBL" id="KV440971">
    <property type="protein sequence ID" value="OAD81167.1"/>
    <property type="molecule type" value="Genomic_DNA"/>
</dbReference>